<accession>A0A2C9NYR1</accession>
<protein>
    <recommendedName>
        <fullName evidence="3">Ash family protein</fullName>
    </recommendedName>
</protein>
<dbReference type="Proteomes" id="UP000197157">
    <property type="component" value="Chromosome"/>
</dbReference>
<sequence>MTLFVIRGYIPATPAKSGVGIGTPDRDRDRHTPRACFLLSYARAHLNYGGAHGGAEKLAGRFPGSSNPVRLTTQSDWRRRW</sequence>
<reference evidence="1 2" key="1">
    <citation type="submission" date="2017-06" db="EMBL/GenBank/DDBJ databases">
        <title>Salmonella reference genomes for public health.</title>
        <authorList>
            <person name="Robertson J."/>
            <person name="Yoshida C."/>
            <person name="Gurnik S."/>
            <person name="Nash J."/>
        </authorList>
    </citation>
    <scope>NUCLEOTIDE SEQUENCE [LARGE SCALE GENOMIC DNA]</scope>
    <source>
        <strain evidence="1 2">S-1643</strain>
    </source>
</reference>
<name>A0A2C9NYR1_SALET</name>
<dbReference type="AlphaFoldDB" id="A0A2C9NYR1"/>
<evidence type="ECO:0000313" key="1">
    <source>
        <dbReference type="EMBL" id="ASG16305.1"/>
    </source>
</evidence>
<gene>
    <name evidence="1" type="ORF">LFZ25_10225</name>
</gene>
<proteinExistence type="predicted"/>
<evidence type="ECO:0008006" key="3">
    <source>
        <dbReference type="Google" id="ProtNLM"/>
    </source>
</evidence>
<organism evidence="1 2">
    <name type="scientific">Salmonella enterica subsp. enterica serovar Macclesfield str. S-1643</name>
    <dbReference type="NCBI Taxonomy" id="1242107"/>
    <lineage>
        <taxon>Bacteria</taxon>
        <taxon>Pseudomonadati</taxon>
        <taxon>Pseudomonadota</taxon>
        <taxon>Gammaproteobacteria</taxon>
        <taxon>Enterobacterales</taxon>
        <taxon>Enterobacteriaceae</taxon>
        <taxon>Salmonella</taxon>
    </lineage>
</organism>
<evidence type="ECO:0000313" key="2">
    <source>
        <dbReference type="Proteomes" id="UP000197157"/>
    </source>
</evidence>
<dbReference type="EMBL" id="CP022117">
    <property type="protein sequence ID" value="ASG16305.1"/>
    <property type="molecule type" value="Genomic_DNA"/>
</dbReference>